<evidence type="ECO:0000256" key="1">
    <source>
        <dbReference type="SAM" id="MobiDB-lite"/>
    </source>
</evidence>
<dbReference type="AlphaFoldDB" id="A0A6J4HVP9"/>
<evidence type="ECO:0000313" key="2">
    <source>
        <dbReference type="EMBL" id="CAA9235039.1"/>
    </source>
</evidence>
<name>A0A6J4HVP9_9PROT</name>
<accession>A0A6J4HVP9</accession>
<feature type="compositionally biased region" description="Low complexity" evidence="1">
    <location>
        <begin position="81"/>
        <end position="95"/>
    </location>
</feature>
<dbReference type="EMBL" id="CADCTL010000093">
    <property type="protein sequence ID" value="CAA9235039.1"/>
    <property type="molecule type" value="Genomic_DNA"/>
</dbReference>
<feature type="non-terminal residue" evidence="2">
    <location>
        <position position="1"/>
    </location>
</feature>
<reference evidence="2" key="1">
    <citation type="submission" date="2020-02" db="EMBL/GenBank/DDBJ databases">
        <authorList>
            <person name="Meier V. D."/>
        </authorList>
    </citation>
    <scope>NUCLEOTIDE SEQUENCE</scope>
    <source>
        <strain evidence="2">AVDCRST_MAG04</strain>
    </source>
</reference>
<feature type="non-terminal residue" evidence="2">
    <location>
        <position position="107"/>
    </location>
</feature>
<organism evidence="2">
    <name type="scientific">uncultured Acetobacteraceae bacterium</name>
    <dbReference type="NCBI Taxonomy" id="169975"/>
    <lineage>
        <taxon>Bacteria</taxon>
        <taxon>Pseudomonadati</taxon>
        <taxon>Pseudomonadota</taxon>
        <taxon>Alphaproteobacteria</taxon>
        <taxon>Acetobacterales</taxon>
        <taxon>Acetobacteraceae</taxon>
        <taxon>environmental samples</taxon>
    </lineage>
</organism>
<feature type="region of interest" description="Disordered" evidence="1">
    <location>
        <begin position="73"/>
        <end position="107"/>
    </location>
</feature>
<sequence length="107" mass="11169">DVCSRLRRRGAGRDRRLLRRLGLGAERRFGMVAGAGDGEPGPLRVVADLGGSRRGRARLRGLRRRLHRGVAGLAVGGRGPGADALGPRRGGALPARRGRHPGGSAAL</sequence>
<proteinExistence type="predicted"/>
<protein>
    <submittedName>
        <fullName evidence="2">Uncharacterized protein</fullName>
    </submittedName>
</protein>
<gene>
    <name evidence="2" type="ORF">AVDCRST_MAG04-1325</name>
</gene>